<feature type="compositionally biased region" description="Low complexity" evidence="4">
    <location>
        <begin position="1309"/>
        <end position="1340"/>
    </location>
</feature>
<feature type="repeat" description="TPR" evidence="3">
    <location>
        <begin position="977"/>
        <end position="1010"/>
    </location>
</feature>
<keyword evidence="3" id="KW-0802">TPR repeat</keyword>
<dbReference type="Pfam" id="PF13181">
    <property type="entry name" value="TPR_8"/>
    <property type="match status" value="2"/>
</dbReference>
<accession>A0A903V9B3</accession>
<dbReference type="OrthoDB" id="77564at2759"/>
<evidence type="ECO:0000256" key="1">
    <source>
        <dbReference type="ARBA" id="ARBA00004123"/>
    </source>
</evidence>
<dbReference type="EnsemblMetazoa" id="AAEL019880-RB">
    <property type="protein sequence ID" value="AAEL019880-PB"/>
    <property type="gene ID" value="AAEL019880"/>
</dbReference>
<dbReference type="SMART" id="SM00028">
    <property type="entry name" value="TPR"/>
    <property type="match status" value="3"/>
</dbReference>
<dbReference type="InterPro" id="IPR019734">
    <property type="entry name" value="TPR_rpt"/>
</dbReference>
<dbReference type="PANTHER" id="PTHR15502:SF7">
    <property type="entry name" value="CALCINEURIN-BINDING PROTEIN CABIN-1"/>
    <property type="match status" value="1"/>
</dbReference>
<keyword evidence="6" id="KW-1185">Reference proteome</keyword>
<dbReference type="GO" id="GO:0006325">
    <property type="term" value="P:chromatin organization"/>
    <property type="evidence" value="ECO:0007669"/>
    <property type="project" value="InterPro"/>
</dbReference>
<dbReference type="Gene3D" id="1.25.40.10">
    <property type="entry name" value="Tetratricopeptide repeat domain"/>
    <property type="match status" value="2"/>
</dbReference>
<sequence length="1739" mass="200206">MLPIRALNDDFEEDNSCSNDTELKFSGEAEETIIVAEYMKALNYVHTGQHCSALRLFLELLETEALSKQLDNNQESRLLLVKYNCYRNIGMLYQEKGNNSLALDYLTHAIELDDNDVYTMCSLAELAIKNGQIPVAKIYFEKCLERNPNHWPSVDGMLQLLLTSENIIEAWLWAIHCHKMDKNYRKAIDVLQEINTRFTSSRQFMENLLKEKLPTPYAVDGVITKYSNFTKSNCAALVDGTDNRIQADIDFEKIRISQINWTTIGTLILQLHQLLKQTDQIIKHFHLSDCFGKPIEKQMWDCNVVDAPSCHIISDDTAPEITDARSSTNLDSAMDNEAKSRRRGSELKILEQWGWHKNRRSTKRKSLHDSAEFIESTADGFLKRALSQYFMKSFTDEKSPFTEQPYEQSSAESSQNMVSASNTAELFFQTAKDDFNSMITEMNEREIDLYLLINLYLQHMSLYWNIEMPSELRSLYIQVYDVFAEFVSHDTWNQLQIEELTVIYRMTLFYVELCHDSIEEKSLDSKSYKSSFEKELRILQLYASSILSNYLITYQSRNLWLNYVVAMYENKLDLALNMLVQITSLVDDQPDFEVHLPNQQFNNFYNKTKIQKMIVSIKRQIDLNSVKDLYYTSSYDKIVNILEDSLIHSSDIQFGKGDLLSISTQIEILLESFWHLERYLDCLVWAEKSLKYAVDLFVSIQNGSFLRRNDYARLINYVLPYIQVLIEKSVDCTALFKNMARLIQSIHKLLTHLLDNQQEKQMFNHCTIECWRAWVIIYYVLQRQDDGNMVCRKNRGIKYATSTIDTEEEPLFNSIMLFFVAHDLLGRRQWCSIGNNRFLFMMLDTIVPILRSPMFEPYRDMINDCLEQTTYCLYGYPPKKGRTRHLQDHESTSADLTWEKAVQLFEIYRPDILPEFNSYKIDSISADMEALLQHILLLMPDIYAVSPYTGPVIDFINGNANTFINHERDNLLCLQIRSIYYILADYYFKSRDFSKAIKYYTMDLTLEPTRFDSWAGISLSKASKCETMLNSAEELSYRPFLDETYSTIRCFKQSLKLNQHDPQVWVEYGSFAYNVSAFCSRYIKHDSFSVDSASYLKCQQTYHLGIAYECFNKVNTEYSLDQKEDRNFEANEDEKWLYHYMLGKIAEKNKERPVVYLTHYLKAAKYLYECSATYPIKINHSNPSQLSIEALEVFYRTNAAIMKYTEKHSLICKQEAGLFKKILKELTVSPFAVNRAKISDVALKKKLAEPVDVLLIDNRLPIAHKSDLTSNITTDNISSSTLDEKTFENKETKYNNDKLDYLSRRASQESNPITNTSTISNATSSMSSVSDSQSSGSESDSTTDDELSITPADRDSIFKDCIRNLEECVIRFPEHYKSIYRLAYHYLNAPGETKSLERCNQLLLGSYKAALGNHVAGLFTERRSNNFFNGIWRIPSSDIDRPGSFSTHLAKCVAILIETLKRNDDHETLLELAIQLYRRPDSDKEYLNDYDRNKLSLQAIQTCVIVYQHILKKSVARKDDTATLTLLVAIYKGYRKCVKTMQHKESFISDALIEAYKVYIQDKAKLPDSANLLDLAVKLCTYEINYRKSMDKIVGKQMEKTSKIINICADTPSTIITPMQPISASFIPGLTKHRKMVVPKLLSTSSVSPPAKFVSVGSSSISTSSLAGLTITPVNIPLLTSAGNGAVTKASNTNVSSSLSAGTSELLKTFSDPETISELSRMYFSALSNLNQDYTKTNK</sequence>
<feature type="repeat" description="TPR" evidence="3">
    <location>
        <begin position="83"/>
        <end position="116"/>
    </location>
</feature>
<feature type="region of interest" description="Disordered" evidence="4">
    <location>
        <begin position="1304"/>
        <end position="1349"/>
    </location>
</feature>
<evidence type="ECO:0000256" key="2">
    <source>
        <dbReference type="ARBA" id="ARBA00023242"/>
    </source>
</evidence>
<dbReference type="GO" id="GO:0031491">
    <property type="term" value="F:nucleosome binding"/>
    <property type="evidence" value="ECO:0007669"/>
    <property type="project" value="TreeGrafter"/>
</dbReference>
<evidence type="ECO:0000256" key="3">
    <source>
        <dbReference type="PROSITE-ProRule" id="PRU00339"/>
    </source>
</evidence>
<reference evidence="5" key="2">
    <citation type="submission" date="2022-10" db="UniProtKB">
        <authorList>
            <consortium name="EnsemblMetazoa"/>
        </authorList>
    </citation>
    <scope>IDENTIFICATION</scope>
    <source>
        <strain evidence="5">LVP_AGWG</strain>
    </source>
</reference>
<dbReference type="Proteomes" id="UP000008820">
    <property type="component" value="Chromosome 3"/>
</dbReference>
<proteinExistence type="predicted"/>
<evidence type="ECO:0000313" key="5">
    <source>
        <dbReference type="EnsemblMetazoa" id="AAEL019880-PB"/>
    </source>
</evidence>
<gene>
    <name evidence="5" type="primary">5574561</name>
</gene>
<keyword evidence="2" id="KW-0539">Nucleus</keyword>
<name>A0A903V9B3_AEDAE</name>
<comment type="subcellular location">
    <subcellularLocation>
        <location evidence="1">Nucleus</location>
    </subcellularLocation>
</comment>
<evidence type="ECO:0000256" key="4">
    <source>
        <dbReference type="SAM" id="MobiDB-lite"/>
    </source>
</evidence>
<dbReference type="SUPFAM" id="SSF48452">
    <property type="entry name" value="TPR-like"/>
    <property type="match status" value="2"/>
</dbReference>
<dbReference type="InterPro" id="IPR033053">
    <property type="entry name" value="Hir3/CABIN1"/>
</dbReference>
<dbReference type="PROSITE" id="PS50005">
    <property type="entry name" value="TPR"/>
    <property type="match status" value="2"/>
</dbReference>
<dbReference type="GO" id="GO:0005634">
    <property type="term" value="C:nucleus"/>
    <property type="evidence" value="ECO:0007669"/>
    <property type="project" value="UniProtKB-SubCell"/>
</dbReference>
<reference evidence="5 6" key="1">
    <citation type="submission" date="2017-06" db="EMBL/GenBank/DDBJ databases">
        <title>Aedes aegypti genome working group (AGWG) sequencing and assembly.</title>
        <authorList>
            <consortium name="Aedes aegypti Genome Working Group (AGWG)"/>
            <person name="Matthews B.J."/>
        </authorList>
    </citation>
    <scope>NUCLEOTIDE SEQUENCE [LARGE SCALE GENOMIC DNA]</scope>
    <source>
        <strain evidence="5 6">LVP_AGWG</strain>
    </source>
</reference>
<protein>
    <submittedName>
        <fullName evidence="5">Uncharacterized protein</fullName>
    </submittedName>
</protein>
<dbReference type="PANTHER" id="PTHR15502">
    <property type="entry name" value="CALCINEURIN-BINDING PROTEIN CABIN 1-RELATED"/>
    <property type="match status" value="1"/>
</dbReference>
<evidence type="ECO:0000313" key="6">
    <source>
        <dbReference type="Proteomes" id="UP000008820"/>
    </source>
</evidence>
<dbReference type="InterPro" id="IPR011990">
    <property type="entry name" value="TPR-like_helical_dom_sf"/>
</dbReference>
<organism evidence="5 6">
    <name type="scientific">Aedes aegypti</name>
    <name type="common">Yellowfever mosquito</name>
    <name type="synonym">Culex aegypti</name>
    <dbReference type="NCBI Taxonomy" id="7159"/>
    <lineage>
        <taxon>Eukaryota</taxon>
        <taxon>Metazoa</taxon>
        <taxon>Ecdysozoa</taxon>
        <taxon>Arthropoda</taxon>
        <taxon>Hexapoda</taxon>
        <taxon>Insecta</taxon>
        <taxon>Pterygota</taxon>
        <taxon>Neoptera</taxon>
        <taxon>Endopterygota</taxon>
        <taxon>Diptera</taxon>
        <taxon>Nematocera</taxon>
        <taxon>Culicoidea</taxon>
        <taxon>Culicidae</taxon>
        <taxon>Culicinae</taxon>
        <taxon>Aedini</taxon>
        <taxon>Aedes</taxon>
        <taxon>Stegomyia</taxon>
    </lineage>
</organism>